<sequence>MVNVSEYLEIQGLETGYMLVFNFNKNKEYKAEWLEIEGKGIFEVSV</sequence>
<evidence type="ECO:0000313" key="2">
    <source>
        <dbReference type="Proteomes" id="UP000665020"/>
    </source>
</evidence>
<dbReference type="Proteomes" id="UP000665020">
    <property type="component" value="Chromosome"/>
</dbReference>
<proteinExistence type="predicted"/>
<protein>
    <submittedName>
        <fullName evidence="1">Uncharacterized protein</fullName>
    </submittedName>
</protein>
<keyword evidence="2" id="KW-1185">Reference proteome</keyword>
<dbReference type="EMBL" id="CP046640">
    <property type="protein sequence ID" value="QTL99768.1"/>
    <property type="molecule type" value="Genomic_DNA"/>
</dbReference>
<dbReference type="RefSeq" id="WP_230868097.1">
    <property type="nucleotide sequence ID" value="NZ_CP046640.1"/>
</dbReference>
<name>A0A8A7KIX4_9FIRM</name>
<evidence type="ECO:0000313" key="1">
    <source>
        <dbReference type="EMBL" id="QTL99768.1"/>
    </source>
</evidence>
<gene>
    <name evidence="1" type="ORF">GM661_18310</name>
</gene>
<dbReference type="KEGG" id="ifn:GM661_18310"/>
<reference evidence="1" key="1">
    <citation type="submission" date="2019-12" db="EMBL/GenBank/DDBJ databases">
        <authorList>
            <person name="zhang j."/>
            <person name="sun C.M."/>
        </authorList>
    </citation>
    <scope>NUCLEOTIDE SEQUENCE</scope>
    <source>
        <strain evidence="1">NS-1</strain>
    </source>
</reference>
<organism evidence="1 2">
    <name type="scientific">Iocasia fonsfrigidae</name>
    <dbReference type="NCBI Taxonomy" id="2682810"/>
    <lineage>
        <taxon>Bacteria</taxon>
        <taxon>Bacillati</taxon>
        <taxon>Bacillota</taxon>
        <taxon>Clostridia</taxon>
        <taxon>Halanaerobiales</taxon>
        <taxon>Halanaerobiaceae</taxon>
        <taxon>Iocasia</taxon>
    </lineage>
</organism>
<dbReference type="AlphaFoldDB" id="A0A8A7KIX4"/>
<accession>A0A8A7KIX4</accession>